<dbReference type="PROSITE" id="PS00237">
    <property type="entry name" value="G_PROTEIN_RECEP_F1_1"/>
    <property type="match status" value="1"/>
</dbReference>
<dbReference type="GO" id="GO:0004930">
    <property type="term" value="F:G protein-coupled receptor activity"/>
    <property type="evidence" value="ECO:0007669"/>
    <property type="project" value="UniProtKB-KW"/>
</dbReference>
<feature type="compositionally biased region" description="Polar residues" evidence="11">
    <location>
        <begin position="292"/>
        <end position="306"/>
    </location>
</feature>
<comment type="subcellular location">
    <subcellularLocation>
        <location evidence="1">Cell membrane</location>
        <topology evidence="1">Multi-pass membrane protein</topology>
    </subcellularLocation>
</comment>
<comment type="caution">
    <text evidence="14">The sequence shown here is derived from an EMBL/GenBank/DDBJ whole genome shotgun (WGS) entry which is preliminary data.</text>
</comment>
<keyword evidence="6 12" id="KW-0472">Membrane</keyword>
<dbReference type="GO" id="GO:0007195">
    <property type="term" value="P:adenylate cyclase-inhibiting dopamine receptor signaling pathway"/>
    <property type="evidence" value="ECO:0007669"/>
    <property type="project" value="TreeGrafter"/>
</dbReference>
<dbReference type="SUPFAM" id="SSF81321">
    <property type="entry name" value="Family A G protein-coupled receptor-like"/>
    <property type="match status" value="2"/>
</dbReference>
<keyword evidence="15" id="KW-1185">Reference proteome</keyword>
<evidence type="ECO:0000256" key="5">
    <source>
        <dbReference type="ARBA" id="ARBA00023040"/>
    </source>
</evidence>
<dbReference type="InterPro" id="IPR017452">
    <property type="entry name" value="GPCR_Rhodpsn_7TM"/>
</dbReference>
<dbReference type="PROSITE" id="PS50262">
    <property type="entry name" value="G_PROTEIN_RECEP_F1_2"/>
    <property type="match status" value="1"/>
</dbReference>
<feature type="transmembrane region" description="Helical" evidence="12">
    <location>
        <begin position="158"/>
        <end position="180"/>
    </location>
</feature>
<evidence type="ECO:0000313" key="14">
    <source>
        <dbReference type="EMBL" id="OWF49075.1"/>
    </source>
</evidence>
<dbReference type="PRINTS" id="PR00237">
    <property type="entry name" value="GPCRRHODOPSN"/>
</dbReference>
<evidence type="ECO:0000256" key="4">
    <source>
        <dbReference type="ARBA" id="ARBA00022989"/>
    </source>
</evidence>
<feature type="domain" description="G-protein coupled receptors family 1 profile" evidence="13">
    <location>
        <begin position="58"/>
        <end position="744"/>
    </location>
</feature>
<dbReference type="GO" id="GO:0060158">
    <property type="term" value="P:phospholipase C-activating dopamine receptor signaling pathway"/>
    <property type="evidence" value="ECO:0007669"/>
    <property type="project" value="TreeGrafter"/>
</dbReference>
<dbReference type="GO" id="GO:0051967">
    <property type="term" value="P:negative regulation of synaptic transmission, glutamatergic"/>
    <property type="evidence" value="ECO:0007669"/>
    <property type="project" value="TreeGrafter"/>
</dbReference>
<dbReference type="STRING" id="6573.A0A210QK01"/>
<keyword evidence="2" id="KW-1003">Cell membrane</keyword>
<feature type="transmembrane region" description="Helical" evidence="12">
    <location>
        <begin position="79"/>
        <end position="104"/>
    </location>
</feature>
<evidence type="ECO:0000259" key="13">
    <source>
        <dbReference type="PROSITE" id="PS50262"/>
    </source>
</evidence>
<feature type="transmembrane region" description="Helical" evidence="12">
    <location>
        <begin position="116"/>
        <end position="137"/>
    </location>
</feature>
<keyword evidence="3 10" id="KW-0812">Transmembrane</keyword>
<protein>
    <submittedName>
        <fullName evidence="14">5-hydroxytryptamine receptor 2A</fullName>
    </submittedName>
</protein>
<dbReference type="GO" id="GO:0051481">
    <property type="term" value="P:negative regulation of cytosolic calcium ion concentration"/>
    <property type="evidence" value="ECO:0007669"/>
    <property type="project" value="TreeGrafter"/>
</dbReference>
<feature type="transmembrane region" description="Helical" evidence="12">
    <location>
        <begin position="689"/>
        <end position="722"/>
    </location>
</feature>
<dbReference type="Proteomes" id="UP000242188">
    <property type="component" value="Unassembled WGS sequence"/>
</dbReference>
<dbReference type="GO" id="GO:0045202">
    <property type="term" value="C:synapse"/>
    <property type="evidence" value="ECO:0007669"/>
    <property type="project" value="GOC"/>
</dbReference>
<dbReference type="Pfam" id="PF00001">
    <property type="entry name" value="7tm_1"/>
    <property type="match status" value="2"/>
</dbReference>
<reference evidence="14 15" key="1">
    <citation type="journal article" date="2017" name="Nat. Ecol. Evol.">
        <title>Scallop genome provides insights into evolution of bilaterian karyotype and development.</title>
        <authorList>
            <person name="Wang S."/>
            <person name="Zhang J."/>
            <person name="Jiao W."/>
            <person name="Li J."/>
            <person name="Xun X."/>
            <person name="Sun Y."/>
            <person name="Guo X."/>
            <person name="Huan P."/>
            <person name="Dong B."/>
            <person name="Zhang L."/>
            <person name="Hu X."/>
            <person name="Sun X."/>
            <person name="Wang J."/>
            <person name="Zhao C."/>
            <person name="Wang Y."/>
            <person name="Wang D."/>
            <person name="Huang X."/>
            <person name="Wang R."/>
            <person name="Lv J."/>
            <person name="Li Y."/>
            <person name="Zhang Z."/>
            <person name="Liu B."/>
            <person name="Lu W."/>
            <person name="Hui Y."/>
            <person name="Liang J."/>
            <person name="Zhou Z."/>
            <person name="Hou R."/>
            <person name="Li X."/>
            <person name="Liu Y."/>
            <person name="Li H."/>
            <person name="Ning X."/>
            <person name="Lin Y."/>
            <person name="Zhao L."/>
            <person name="Xing Q."/>
            <person name="Dou J."/>
            <person name="Li Y."/>
            <person name="Mao J."/>
            <person name="Guo H."/>
            <person name="Dou H."/>
            <person name="Li T."/>
            <person name="Mu C."/>
            <person name="Jiang W."/>
            <person name="Fu Q."/>
            <person name="Fu X."/>
            <person name="Miao Y."/>
            <person name="Liu J."/>
            <person name="Yu Q."/>
            <person name="Li R."/>
            <person name="Liao H."/>
            <person name="Li X."/>
            <person name="Kong Y."/>
            <person name="Jiang Z."/>
            <person name="Chourrout D."/>
            <person name="Li R."/>
            <person name="Bao Z."/>
        </authorList>
    </citation>
    <scope>NUCLEOTIDE SEQUENCE [LARGE SCALE GENOMIC DNA]</scope>
    <source>
        <strain evidence="14 15">PY_sf001</strain>
    </source>
</reference>
<keyword evidence="8 10" id="KW-0675">Receptor</keyword>
<keyword evidence="7" id="KW-1015">Disulfide bond</keyword>
<dbReference type="PANTHER" id="PTHR24248:SF125">
    <property type="entry name" value="DOPAMINE D2-LIKE RECEPTOR"/>
    <property type="match status" value="1"/>
</dbReference>
<dbReference type="Gene3D" id="1.20.1070.10">
    <property type="entry name" value="Rhodopsin 7-helix transmembrane proteins"/>
    <property type="match status" value="2"/>
</dbReference>
<accession>A0A210QK01</accession>
<feature type="region of interest" description="Disordered" evidence="11">
    <location>
        <begin position="292"/>
        <end position="314"/>
    </location>
</feature>
<organism evidence="14 15">
    <name type="scientific">Mizuhopecten yessoensis</name>
    <name type="common">Japanese scallop</name>
    <name type="synonym">Patinopecten yessoensis</name>
    <dbReference type="NCBI Taxonomy" id="6573"/>
    <lineage>
        <taxon>Eukaryota</taxon>
        <taxon>Metazoa</taxon>
        <taxon>Spiralia</taxon>
        <taxon>Lophotrochozoa</taxon>
        <taxon>Mollusca</taxon>
        <taxon>Bivalvia</taxon>
        <taxon>Autobranchia</taxon>
        <taxon>Pteriomorphia</taxon>
        <taxon>Pectinida</taxon>
        <taxon>Pectinoidea</taxon>
        <taxon>Pectinidae</taxon>
        <taxon>Mizuhopecten</taxon>
    </lineage>
</organism>
<feature type="transmembrane region" description="Helical" evidence="12">
    <location>
        <begin position="200"/>
        <end position="228"/>
    </location>
</feature>
<dbReference type="GO" id="GO:0005886">
    <property type="term" value="C:plasma membrane"/>
    <property type="evidence" value="ECO:0007669"/>
    <property type="project" value="UniProtKB-SubCell"/>
</dbReference>
<evidence type="ECO:0000256" key="8">
    <source>
        <dbReference type="ARBA" id="ARBA00023170"/>
    </source>
</evidence>
<comment type="similarity">
    <text evidence="10">Belongs to the G-protein coupled receptor 1 family.</text>
</comment>
<evidence type="ECO:0000256" key="2">
    <source>
        <dbReference type="ARBA" id="ARBA00022475"/>
    </source>
</evidence>
<dbReference type="FunFam" id="1.20.1070.10:FF:000523">
    <property type="entry name" value="5-hydroxytryptamine receptor 2B"/>
    <property type="match status" value="1"/>
</dbReference>
<dbReference type="EMBL" id="NEDP02003256">
    <property type="protein sequence ID" value="OWF49075.1"/>
    <property type="molecule type" value="Genomic_DNA"/>
</dbReference>
<sequence length="801" mass="90314">MFDHATLPEDVTLINTMNVSDEGRGNLSNTSGVDRVEERMPQLAMLVLLLVICMSALGNLLVCLAVIWDRRLQNMTNYFLMSLAIADLLVSLLVMPLGMVVEIYGYFPFDAGVCVFWVAVDVLMCTASIWHMCTMSMDRYFTLKYPMRYGRNKTKMMVVLKIFFVWIVSITISSPIFIFGAKDTANVYNDGLCAPTVADFVIYGSIFAFYIPLTIMLITYVLTIRILWKNQVLMKNIERSNNYRPRNRYGDNRCVIRTLLSPPSDEGSRKVSLGNNSDTDATMLAGILPQQDNLSPNLSNQDTTDPLGQYDLLPSSDIQQDTEYQETNHKLLNTEYKGGKNRSASMSCLEIHISNPSDDDSCQCDSRTDLLSSKCESCQHGERENLSPKLNMCQCEMETDLGSKPNLCHCSSQTNEKTTLDVCQCEFDKEVKALKRNRHTLHCAASFNNVPNLDKSMTASPQRLSETVQFHSCGNLTRDFKFKEWKQHYFQIQREMDQCLKDGCGSPSREHSSPNKECPNCSPSKEHSPNKERSPRKLSASHGNIPDGGDADNSYRVYSHGQLPDGGYNTMRPTVYDSSVDDMESSSSSEFLTINLTPSSFHMYRLSVPQDATMPLLQKCNGTAVGNGHCVGDNSRRPSSESTEHVYFKRHDPSKKSIKYLLKRFNKSQGMKQVLSKKATSNERKASKVLGIIFAVFVVLWTPFFIVNILSVSCSSCTWALTPEMMSAFLWMGYIASLANPIIYTMFNTAFRRTFIRILKCHLCKRGGFRMDSLAISYAAASQLNTDRRNTMTVLLKDDAR</sequence>
<dbReference type="AlphaFoldDB" id="A0A210QK01"/>
<evidence type="ECO:0000256" key="7">
    <source>
        <dbReference type="ARBA" id="ARBA00023157"/>
    </source>
</evidence>
<keyword evidence="9 10" id="KW-0807">Transducer</keyword>
<evidence type="ECO:0000256" key="10">
    <source>
        <dbReference type="RuleBase" id="RU000688"/>
    </source>
</evidence>
<evidence type="ECO:0000256" key="12">
    <source>
        <dbReference type="SAM" id="Phobius"/>
    </source>
</evidence>
<evidence type="ECO:0000313" key="15">
    <source>
        <dbReference type="Proteomes" id="UP000242188"/>
    </source>
</evidence>
<feature type="compositionally biased region" description="Basic and acidic residues" evidence="11">
    <location>
        <begin position="524"/>
        <end position="535"/>
    </location>
</feature>
<evidence type="ECO:0000256" key="3">
    <source>
        <dbReference type="ARBA" id="ARBA00022692"/>
    </source>
</evidence>
<gene>
    <name evidence="14" type="ORF">KP79_PYT20650</name>
</gene>
<evidence type="ECO:0000256" key="11">
    <source>
        <dbReference type="SAM" id="MobiDB-lite"/>
    </source>
</evidence>
<dbReference type="GO" id="GO:0014059">
    <property type="term" value="P:regulation of dopamine secretion"/>
    <property type="evidence" value="ECO:0007669"/>
    <property type="project" value="TreeGrafter"/>
</dbReference>
<keyword evidence="4 12" id="KW-1133">Transmembrane helix</keyword>
<dbReference type="InterPro" id="IPR000276">
    <property type="entry name" value="GPCR_Rhodpsn"/>
</dbReference>
<dbReference type="PANTHER" id="PTHR24248">
    <property type="entry name" value="ADRENERGIC RECEPTOR-RELATED G-PROTEIN COUPLED RECEPTOR"/>
    <property type="match status" value="1"/>
</dbReference>
<dbReference type="GO" id="GO:0001591">
    <property type="term" value="F:dopamine neurotransmitter receptor activity, coupled via Gi/Go"/>
    <property type="evidence" value="ECO:0007669"/>
    <property type="project" value="TreeGrafter"/>
</dbReference>
<proteinExistence type="inferred from homology"/>
<dbReference type="SMART" id="SM01381">
    <property type="entry name" value="7TM_GPCR_Srsx"/>
    <property type="match status" value="1"/>
</dbReference>
<evidence type="ECO:0000256" key="9">
    <source>
        <dbReference type="ARBA" id="ARBA00023224"/>
    </source>
</evidence>
<dbReference type="OrthoDB" id="6358729at2759"/>
<dbReference type="GO" id="GO:0043266">
    <property type="term" value="P:regulation of potassium ion transport"/>
    <property type="evidence" value="ECO:0007669"/>
    <property type="project" value="TreeGrafter"/>
</dbReference>
<evidence type="ECO:0000256" key="6">
    <source>
        <dbReference type="ARBA" id="ARBA00023136"/>
    </source>
</evidence>
<feature type="transmembrane region" description="Helical" evidence="12">
    <location>
        <begin position="728"/>
        <end position="747"/>
    </location>
</feature>
<keyword evidence="5 10" id="KW-0297">G-protein coupled receptor</keyword>
<name>A0A210QK01_MIZYE</name>
<feature type="region of interest" description="Disordered" evidence="11">
    <location>
        <begin position="503"/>
        <end position="574"/>
    </location>
</feature>
<feature type="transmembrane region" description="Helical" evidence="12">
    <location>
        <begin position="43"/>
        <end position="67"/>
    </location>
</feature>
<evidence type="ECO:0000256" key="1">
    <source>
        <dbReference type="ARBA" id="ARBA00004651"/>
    </source>
</evidence>